<evidence type="ECO:0000256" key="8">
    <source>
        <dbReference type="SAM" id="Phobius"/>
    </source>
</evidence>
<feature type="transmembrane region" description="Helical" evidence="8">
    <location>
        <begin position="300"/>
        <end position="317"/>
    </location>
</feature>
<evidence type="ECO:0000256" key="7">
    <source>
        <dbReference type="ARBA" id="ARBA00023136"/>
    </source>
</evidence>
<dbReference type="PANTHER" id="PTHR34975">
    <property type="entry name" value="SPORE GERMINATION PROTEIN A2"/>
    <property type="match status" value="1"/>
</dbReference>
<dbReference type="InterPro" id="IPR004761">
    <property type="entry name" value="Spore_GerAB"/>
</dbReference>
<feature type="transmembrane region" description="Helical" evidence="8">
    <location>
        <begin position="66"/>
        <end position="90"/>
    </location>
</feature>
<feature type="transmembrane region" description="Helical" evidence="8">
    <location>
        <begin position="142"/>
        <end position="163"/>
    </location>
</feature>
<accession>A0ABU6DMI2</accession>
<feature type="transmembrane region" description="Helical" evidence="8">
    <location>
        <begin position="7"/>
        <end position="28"/>
    </location>
</feature>
<evidence type="ECO:0000313" key="9">
    <source>
        <dbReference type="EMBL" id="MEB4798970.1"/>
    </source>
</evidence>
<sequence length="373" mass="41595">MERISNYQIAVMIILFQIGSTPLFAIGSKAKQDSWVAMIVAAIIGLILLRMFLYIQSIAPNQSLIFLMRICFGKLAGGILSCCFLIYFAYESMRNVRDFGEITSVTLLTRTPKFVVMLLVILLAAYTIIMGIETFCRVAESLILPILFSYSILCLLIFGSKLVKLERIQPIMEKGIKPILTAAFPDLVSFPFGQMVVFLMFWHLMADNNKVKRISTFTYLGVAVFLVGMNMINVLVLGPSLIGNSTLPFLQTVQLIQVGDIFERLDVFVTLLLFLGLFVKLTAFFWAASYGVSQLTGCRAKLSIGIVGAVIFASSFLEPNYTYHIWLGLAVSVKLFPIFQILLPLAMFIAILFRKLKKNPPSGETPAPRENAC</sequence>
<dbReference type="Proteomes" id="UP001355653">
    <property type="component" value="Unassembled WGS sequence"/>
</dbReference>
<keyword evidence="3" id="KW-0813">Transport</keyword>
<comment type="caution">
    <text evidence="9">The sequence shown here is derived from an EMBL/GenBank/DDBJ whole genome shotgun (WGS) entry which is preliminary data.</text>
</comment>
<keyword evidence="6 8" id="KW-1133">Transmembrane helix</keyword>
<feature type="transmembrane region" description="Helical" evidence="8">
    <location>
        <begin position="34"/>
        <end position="54"/>
    </location>
</feature>
<keyword evidence="7 8" id="KW-0472">Membrane</keyword>
<feature type="transmembrane region" description="Helical" evidence="8">
    <location>
        <begin position="183"/>
        <end position="205"/>
    </location>
</feature>
<proteinExistence type="inferred from homology"/>
<reference evidence="9 10" key="1">
    <citation type="submission" date="2023-03" db="EMBL/GenBank/DDBJ databases">
        <title>Bacillus Genome Sequencing.</title>
        <authorList>
            <person name="Dunlap C."/>
        </authorList>
    </citation>
    <scope>NUCLEOTIDE SEQUENCE [LARGE SCALE GENOMIC DNA]</scope>
    <source>
        <strain evidence="9 10">NRS-1351</strain>
    </source>
</reference>
<keyword evidence="10" id="KW-1185">Reference proteome</keyword>
<evidence type="ECO:0000256" key="2">
    <source>
        <dbReference type="ARBA" id="ARBA00007998"/>
    </source>
</evidence>
<protein>
    <submittedName>
        <fullName evidence="9">GerAB/ArcD/ProY family transporter</fullName>
    </submittedName>
</protein>
<keyword evidence="5 8" id="KW-0812">Transmembrane</keyword>
<evidence type="ECO:0000256" key="3">
    <source>
        <dbReference type="ARBA" id="ARBA00022448"/>
    </source>
</evidence>
<comment type="subcellular location">
    <subcellularLocation>
        <location evidence="1">Membrane</location>
        <topology evidence="1">Multi-pass membrane protein</topology>
    </subcellularLocation>
</comment>
<evidence type="ECO:0000256" key="1">
    <source>
        <dbReference type="ARBA" id="ARBA00004141"/>
    </source>
</evidence>
<comment type="similarity">
    <text evidence="2">Belongs to the amino acid-polyamine-organocation (APC) superfamily. Spore germination protein (SGP) (TC 2.A.3.9) family.</text>
</comment>
<evidence type="ECO:0000313" key="10">
    <source>
        <dbReference type="Proteomes" id="UP001355653"/>
    </source>
</evidence>
<keyword evidence="4" id="KW-0309">Germination</keyword>
<feature type="transmembrane region" description="Helical" evidence="8">
    <location>
        <begin position="323"/>
        <end position="353"/>
    </location>
</feature>
<organism evidence="9 10">
    <name type="scientific">Paenibacillus chondroitinus</name>
    <dbReference type="NCBI Taxonomy" id="59842"/>
    <lineage>
        <taxon>Bacteria</taxon>
        <taxon>Bacillati</taxon>
        <taxon>Bacillota</taxon>
        <taxon>Bacilli</taxon>
        <taxon>Bacillales</taxon>
        <taxon>Paenibacillaceae</taxon>
        <taxon>Paenibacillus</taxon>
    </lineage>
</organism>
<feature type="transmembrane region" description="Helical" evidence="8">
    <location>
        <begin position="114"/>
        <end position="135"/>
    </location>
</feature>
<evidence type="ECO:0000256" key="5">
    <source>
        <dbReference type="ARBA" id="ARBA00022692"/>
    </source>
</evidence>
<gene>
    <name evidence="9" type="ORF">P5G65_34280</name>
</gene>
<feature type="transmembrane region" description="Helical" evidence="8">
    <location>
        <begin position="267"/>
        <end position="288"/>
    </location>
</feature>
<dbReference type="EMBL" id="JAROBY010000096">
    <property type="protein sequence ID" value="MEB4798970.1"/>
    <property type="molecule type" value="Genomic_DNA"/>
</dbReference>
<dbReference type="NCBIfam" id="TIGR00912">
    <property type="entry name" value="2A0309"/>
    <property type="match status" value="1"/>
</dbReference>
<dbReference type="RefSeq" id="WP_127455520.1">
    <property type="nucleotide sequence ID" value="NZ_JAROBY010000096.1"/>
</dbReference>
<dbReference type="Pfam" id="PF03845">
    <property type="entry name" value="Spore_permease"/>
    <property type="match status" value="1"/>
</dbReference>
<evidence type="ECO:0000256" key="6">
    <source>
        <dbReference type="ARBA" id="ARBA00022989"/>
    </source>
</evidence>
<dbReference type="PANTHER" id="PTHR34975:SF2">
    <property type="entry name" value="SPORE GERMINATION PROTEIN A2"/>
    <property type="match status" value="1"/>
</dbReference>
<name>A0ABU6DMI2_9BACL</name>
<evidence type="ECO:0000256" key="4">
    <source>
        <dbReference type="ARBA" id="ARBA00022544"/>
    </source>
</evidence>
<feature type="transmembrane region" description="Helical" evidence="8">
    <location>
        <begin position="217"/>
        <end position="242"/>
    </location>
</feature>